<keyword evidence="3" id="KW-0809">Transit peptide</keyword>
<keyword evidence="5" id="KW-0472">Membrane</keyword>
<protein>
    <recommendedName>
        <fullName evidence="8">Protein PET117 homolog, mitochondrial</fullName>
    </recommendedName>
</protein>
<evidence type="ECO:0000256" key="4">
    <source>
        <dbReference type="ARBA" id="ARBA00023128"/>
    </source>
</evidence>
<dbReference type="PANTHER" id="PTHR28163">
    <property type="entry name" value="PROTEIN PET117 HOMOLOG, MITOCHONDRIAL"/>
    <property type="match status" value="1"/>
</dbReference>
<sequence length="78" mass="9220">MSVLAKVIFGSSCVFAVSVIGYVHYRQAADRERMFEGVLRDIDRQQKRKIENLFILQKQQELTKQLKKEENDFNNRLT</sequence>
<dbReference type="Proteomes" id="UP001516400">
    <property type="component" value="Unassembled WGS sequence"/>
</dbReference>
<keyword evidence="5" id="KW-0812">Transmembrane</keyword>
<keyword evidence="4" id="KW-0496">Mitochondrion</keyword>
<evidence type="ECO:0000256" key="3">
    <source>
        <dbReference type="ARBA" id="ARBA00022946"/>
    </source>
</evidence>
<proteinExistence type="inferred from homology"/>
<gene>
    <name evidence="6" type="ORF">HHI36_008357</name>
</gene>
<keyword evidence="5" id="KW-1133">Transmembrane helix</keyword>
<comment type="similarity">
    <text evidence="2">Belongs to the PET117 family.</text>
</comment>
<evidence type="ECO:0008006" key="8">
    <source>
        <dbReference type="Google" id="ProtNLM"/>
    </source>
</evidence>
<dbReference type="PANTHER" id="PTHR28163:SF1">
    <property type="entry name" value="PROTEIN PET117 HOMOLOG, MITOCHONDRIAL"/>
    <property type="match status" value="1"/>
</dbReference>
<evidence type="ECO:0000313" key="7">
    <source>
        <dbReference type="Proteomes" id="UP001516400"/>
    </source>
</evidence>
<evidence type="ECO:0000313" key="6">
    <source>
        <dbReference type="EMBL" id="KAL3269281.1"/>
    </source>
</evidence>
<comment type="subcellular location">
    <subcellularLocation>
        <location evidence="1">Mitochondrion</location>
    </subcellularLocation>
</comment>
<accession>A0ABD2MS49</accession>
<dbReference type="Pfam" id="PF15786">
    <property type="entry name" value="PET117"/>
    <property type="match status" value="1"/>
</dbReference>
<organism evidence="6 7">
    <name type="scientific">Cryptolaemus montrouzieri</name>
    <dbReference type="NCBI Taxonomy" id="559131"/>
    <lineage>
        <taxon>Eukaryota</taxon>
        <taxon>Metazoa</taxon>
        <taxon>Ecdysozoa</taxon>
        <taxon>Arthropoda</taxon>
        <taxon>Hexapoda</taxon>
        <taxon>Insecta</taxon>
        <taxon>Pterygota</taxon>
        <taxon>Neoptera</taxon>
        <taxon>Endopterygota</taxon>
        <taxon>Coleoptera</taxon>
        <taxon>Polyphaga</taxon>
        <taxon>Cucujiformia</taxon>
        <taxon>Coccinelloidea</taxon>
        <taxon>Coccinellidae</taxon>
        <taxon>Scymninae</taxon>
        <taxon>Scymnini</taxon>
        <taxon>Cryptolaemus</taxon>
    </lineage>
</organism>
<dbReference type="GO" id="GO:0005739">
    <property type="term" value="C:mitochondrion"/>
    <property type="evidence" value="ECO:0007669"/>
    <property type="project" value="UniProtKB-SubCell"/>
</dbReference>
<name>A0ABD2MS49_9CUCU</name>
<dbReference type="InterPro" id="IPR031568">
    <property type="entry name" value="Pet117"/>
</dbReference>
<dbReference type="EMBL" id="JABFTP020000021">
    <property type="protein sequence ID" value="KAL3269281.1"/>
    <property type="molecule type" value="Genomic_DNA"/>
</dbReference>
<keyword evidence="7" id="KW-1185">Reference proteome</keyword>
<evidence type="ECO:0000256" key="1">
    <source>
        <dbReference type="ARBA" id="ARBA00004173"/>
    </source>
</evidence>
<feature type="transmembrane region" description="Helical" evidence="5">
    <location>
        <begin position="6"/>
        <end position="25"/>
    </location>
</feature>
<evidence type="ECO:0000256" key="5">
    <source>
        <dbReference type="SAM" id="Phobius"/>
    </source>
</evidence>
<reference evidence="6 7" key="1">
    <citation type="journal article" date="2021" name="BMC Biol.">
        <title>Horizontally acquired antibacterial genes associated with adaptive radiation of ladybird beetles.</title>
        <authorList>
            <person name="Li H.S."/>
            <person name="Tang X.F."/>
            <person name="Huang Y.H."/>
            <person name="Xu Z.Y."/>
            <person name="Chen M.L."/>
            <person name="Du X.Y."/>
            <person name="Qiu B.Y."/>
            <person name="Chen P.T."/>
            <person name="Zhang W."/>
            <person name="Slipinski A."/>
            <person name="Escalona H.E."/>
            <person name="Waterhouse R.M."/>
            <person name="Zwick A."/>
            <person name="Pang H."/>
        </authorList>
    </citation>
    <scope>NUCLEOTIDE SEQUENCE [LARGE SCALE GENOMIC DNA]</scope>
    <source>
        <strain evidence="6">SYSU2018</strain>
    </source>
</reference>
<evidence type="ECO:0000256" key="2">
    <source>
        <dbReference type="ARBA" id="ARBA00008197"/>
    </source>
</evidence>
<comment type="caution">
    <text evidence="6">The sequence shown here is derived from an EMBL/GenBank/DDBJ whole genome shotgun (WGS) entry which is preliminary data.</text>
</comment>
<dbReference type="AlphaFoldDB" id="A0ABD2MS49"/>